<dbReference type="PANTHER" id="PTHR10742">
    <property type="entry name" value="FLAVIN MONOAMINE OXIDASE"/>
    <property type="match status" value="1"/>
</dbReference>
<dbReference type="EMBL" id="CAJNOJ010000003">
    <property type="protein sequence ID" value="CAF0736300.1"/>
    <property type="molecule type" value="Genomic_DNA"/>
</dbReference>
<dbReference type="InterPro" id="IPR002937">
    <property type="entry name" value="Amino_oxidase"/>
</dbReference>
<dbReference type="AlphaFoldDB" id="A0A813NIV2"/>
<dbReference type="GO" id="GO:0046592">
    <property type="term" value="F:polyamine oxidase activity"/>
    <property type="evidence" value="ECO:0007669"/>
    <property type="project" value="TreeGrafter"/>
</dbReference>
<dbReference type="SUPFAM" id="SSF54373">
    <property type="entry name" value="FAD-linked reductases, C-terminal domain"/>
    <property type="match status" value="1"/>
</dbReference>
<dbReference type="Gene3D" id="3.50.50.60">
    <property type="entry name" value="FAD/NAD(P)-binding domain"/>
    <property type="match status" value="1"/>
</dbReference>
<evidence type="ECO:0000313" key="2">
    <source>
        <dbReference type="EMBL" id="CAF0736300.1"/>
    </source>
</evidence>
<dbReference type="Pfam" id="PF01593">
    <property type="entry name" value="Amino_oxidase"/>
    <property type="match status" value="1"/>
</dbReference>
<dbReference type="OrthoDB" id="5046242at2759"/>
<name>A0A813NIV2_ADIRI</name>
<dbReference type="InterPro" id="IPR050281">
    <property type="entry name" value="Flavin_monoamine_oxidase"/>
</dbReference>
<dbReference type="PANTHER" id="PTHR10742:SF416">
    <property type="entry name" value="SPERMINE OXIDASE"/>
    <property type="match status" value="1"/>
</dbReference>
<dbReference type="Gene3D" id="3.90.660.10">
    <property type="match status" value="1"/>
</dbReference>
<dbReference type="SUPFAM" id="SSF51905">
    <property type="entry name" value="FAD/NAD(P)-binding domain"/>
    <property type="match status" value="1"/>
</dbReference>
<accession>A0A813NIV2</accession>
<reference evidence="2" key="1">
    <citation type="submission" date="2021-02" db="EMBL/GenBank/DDBJ databases">
        <authorList>
            <person name="Nowell W R."/>
        </authorList>
    </citation>
    <scope>NUCLEOTIDE SEQUENCE</scope>
</reference>
<evidence type="ECO:0000259" key="1">
    <source>
        <dbReference type="Pfam" id="PF01593"/>
    </source>
</evidence>
<protein>
    <recommendedName>
        <fullName evidence="1">Amine oxidase domain-containing protein</fullName>
    </recommendedName>
</protein>
<gene>
    <name evidence="2" type="ORF">EDS130_LOCUS1455</name>
</gene>
<dbReference type="InterPro" id="IPR036188">
    <property type="entry name" value="FAD/NAD-bd_sf"/>
</dbReference>
<organism evidence="2 3">
    <name type="scientific">Adineta ricciae</name>
    <name type="common">Rotifer</name>
    <dbReference type="NCBI Taxonomy" id="249248"/>
    <lineage>
        <taxon>Eukaryota</taxon>
        <taxon>Metazoa</taxon>
        <taxon>Spiralia</taxon>
        <taxon>Gnathifera</taxon>
        <taxon>Rotifera</taxon>
        <taxon>Eurotatoria</taxon>
        <taxon>Bdelloidea</taxon>
        <taxon>Adinetida</taxon>
        <taxon>Adinetidae</taxon>
        <taxon>Adineta</taxon>
    </lineage>
</organism>
<comment type="caution">
    <text evidence="2">The sequence shown here is derived from an EMBL/GenBank/DDBJ whole genome shotgun (WGS) entry which is preliminary data.</text>
</comment>
<evidence type="ECO:0000313" key="3">
    <source>
        <dbReference type="Proteomes" id="UP000663852"/>
    </source>
</evidence>
<proteinExistence type="predicted"/>
<feature type="domain" description="Amine oxidase" evidence="1">
    <location>
        <begin position="21"/>
        <end position="480"/>
    </location>
</feature>
<sequence>MQSVKVVIVGGGAAGLGAAKTFGLDVDYLLVEAQNYLGGRIRTVDVAPNVAVDLGAQFIHGKVNNIVYDVCQNLNCIMPDSTGEFDMSTDTLVLTSNQTVIDSNLFDKATVVWQAILEEAAAFFEKKTRTSHHSLSDYLVEHFKKRLSIALGYSDDIIDAFIDYFNQIELIDNGCSSLSDLSLADYGSFEYLDGDYAYEFQNGGYRSFIAYMKSFLPDEKRVRLNSEVVRVKYLQDSHRLQVDIRDLNHSSENEITTILCDHVIWTSSLGYLKENFSSIFATEKELLEQKRQAVENLGFDTVNKVVLVYEKSFWPEDVKEMILLHTQKSLPIPLSESLNDLTDIRTIVEAIHRYDVLPSTDTPVLICWFGGPAAVLIENFSNEIIGQICHEVLCYFLNISSKSNLPINIVKSGWHTNRFVRGSYSYYSTKSTKKDGELLSTPYAPDGIPRIQFAGEATHEKFYSTVHGALESGIRESTKLLSVIKK</sequence>
<dbReference type="Proteomes" id="UP000663852">
    <property type="component" value="Unassembled WGS sequence"/>
</dbReference>